<keyword evidence="1" id="KW-1133">Transmembrane helix</keyword>
<reference evidence="2" key="2">
    <citation type="submission" date="2020-05" db="UniProtKB">
        <authorList>
            <consortium name="EnsemblMetazoa"/>
        </authorList>
    </citation>
    <scope>IDENTIFICATION</scope>
    <source>
        <strain evidence="2">WRAIR2</strain>
    </source>
</reference>
<dbReference type="Proteomes" id="UP000075884">
    <property type="component" value="Unassembled WGS sequence"/>
</dbReference>
<sequence length="257" mass="27634">MLKSFLNPDTIVLFTTCWWNVVAMVVVACTVATSVGARSNPHVRTYLYTTRNTRKLTITSTHAVTTFANVFRPDSFGLSGRDELCSVEFRRLVARPRASAGKASDWVKVSLCSDSLREYGPTEPRAAARSSAYSRSRASNSDNRAVIVEARRWSSSGLSLSRSGRSQGSDELREDKLARLTWSGEAGARSANSRAWSGCSSEVDGRRVVRSTEGVGEPAVGDALGEIALDTTSGWHGMAIGEGDACTESIPESPACS</sequence>
<evidence type="ECO:0000313" key="2">
    <source>
        <dbReference type="EnsemblMetazoa" id="ADIR014179-PA"/>
    </source>
</evidence>
<reference evidence="3" key="1">
    <citation type="submission" date="2013-03" db="EMBL/GenBank/DDBJ databases">
        <title>The Genome Sequence of Anopheles dirus WRAIR2.</title>
        <authorList>
            <consortium name="The Broad Institute Genomics Platform"/>
            <person name="Neafsey D.E."/>
            <person name="Walton C."/>
            <person name="Walker B."/>
            <person name="Young S.K."/>
            <person name="Zeng Q."/>
            <person name="Gargeya S."/>
            <person name="Fitzgerald M."/>
            <person name="Haas B."/>
            <person name="Abouelleil A."/>
            <person name="Allen A.W."/>
            <person name="Alvarado L."/>
            <person name="Arachchi H.M."/>
            <person name="Berlin A.M."/>
            <person name="Chapman S.B."/>
            <person name="Gainer-Dewar J."/>
            <person name="Goldberg J."/>
            <person name="Griggs A."/>
            <person name="Gujja S."/>
            <person name="Hansen M."/>
            <person name="Howarth C."/>
            <person name="Imamovic A."/>
            <person name="Ireland A."/>
            <person name="Larimer J."/>
            <person name="McCowan C."/>
            <person name="Murphy C."/>
            <person name="Pearson M."/>
            <person name="Poon T.W."/>
            <person name="Priest M."/>
            <person name="Roberts A."/>
            <person name="Saif S."/>
            <person name="Shea T."/>
            <person name="Sisk P."/>
            <person name="Sykes S."/>
            <person name="Wortman J."/>
            <person name="Nusbaum C."/>
            <person name="Birren B."/>
        </authorList>
    </citation>
    <scope>NUCLEOTIDE SEQUENCE [LARGE SCALE GENOMIC DNA]</scope>
    <source>
        <strain evidence="3">WRAIR2</strain>
    </source>
</reference>
<proteinExistence type="predicted"/>
<organism evidence="2 3">
    <name type="scientific">Anopheles dirus</name>
    <dbReference type="NCBI Taxonomy" id="7168"/>
    <lineage>
        <taxon>Eukaryota</taxon>
        <taxon>Metazoa</taxon>
        <taxon>Ecdysozoa</taxon>
        <taxon>Arthropoda</taxon>
        <taxon>Hexapoda</taxon>
        <taxon>Insecta</taxon>
        <taxon>Pterygota</taxon>
        <taxon>Neoptera</taxon>
        <taxon>Endopterygota</taxon>
        <taxon>Diptera</taxon>
        <taxon>Nematocera</taxon>
        <taxon>Culicoidea</taxon>
        <taxon>Culicidae</taxon>
        <taxon>Anophelinae</taxon>
        <taxon>Anopheles</taxon>
    </lineage>
</organism>
<keyword evidence="3" id="KW-1185">Reference proteome</keyword>
<evidence type="ECO:0000313" key="3">
    <source>
        <dbReference type="Proteomes" id="UP000075884"/>
    </source>
</evidence>
<accession>A0A182NW99</accession>
<keyword evidence="1" id="KW-0812">Transmembrane</keyword>
<name>A0A182NW99_9DIPT</name>
<dbReference type="AlphaFoldDB" id="A0A182NW99"/>
<dbReference type="VEuPathDB" id="VectorBase:ADIR014179"/>
<feature type="transmembrane region" description="Helical" evidence="1">
    <location>
        <begin position="12"/>
        <end position="37"/>
    </location>
</feature>
<dbReference type="PROSITE" id="PS51257">
    <property type="entry name" value="PROKAR_LIPOPROTEIN"/>
    <property type="match status" value="1"/>
</dbReference>
<protein>
    <submittedName>
        <fullName evidence="2">Uncharacterized protein</fullName>
    </submittedName>
</protein>
<dbReference type="EnsemblMetazoa" id="ADIR014179-RA">
    <property type="protein sequence ID" value="ADIR014179-PA"/>
    <property type="gene ID" value="ADIR014179"/>
</dbReference>
<evidence type="ECO:0000256" key="1">
    <source>
        <dbReference type="SAM" id="Phobius"/>
    </source>
</evidence>
<keyword evidence="1" id="KW-0472">Membrane</keyword>